<reference evidence="1" key="1">
    <citation type="journal article" date="2016" name="Nat. Genet.">
        <title>A high-quality carrot genome assembly provides new insights into carotenoid accumulation and asterid genome evolution.</title>
        <authorList>
            <person name="Iorizzo M."/>
            <person name="Ellison S."/>
            <person name="Senalik D."/>
            <person name="Zeng P."/>
            <person name="Satapoomin P."/>
            <person name="Huang J."/>
            <person name="Bowman M."/>
            <person name="Iovene M."/>
            <person name="Sanseverino W."/>
            <person name="Cavagnaro P."/>
            <person name="Yildiz M."/>
            <person name="Macko-Podgorni A."/>
            <person name="Moranska E."/>
            <person name="Grzebelus E."/>
            <person name="Grzebelus D."/>
            <person name="Ashrafi H."/>
            <person name="Zheng Z."/>
            <person name="Cheng S."/>
            <person name="Spooner D."/>
            <person name="Van Deynze A."/>
            <person name="Simon P."/>
        </authorList>
    </citation>
    <scope>NUCLEOTIDE SEQUENCE</scope>
    <source>
        <tissue evidence="1">Leaf</tissue>
    </source>
</reference>
<dbReference type="Proteomes" id="UP000077755">
    <property type="component" value="Chromosome 9"/>
</dbReference>
<name>A0A175YFY8_DAUCS</name>
<gene>
    <name evidence="1" type="ORF">DCAR_0934996</name>
</gene>
<dbReference type="AlphaFoldDB" id="A0A175YFY8"/>
<reference evidence="1" key="2">
    <citation type="submission" date="2022-03" db="EMBL/GenBank/DDBJ databases">
        <title>Draft title - Genomic analysis of global carrot germplasm unveils the trajectory of domestication and the origin of high carotenoid orange carrot.</title>
        <authorList>
            <person name="Iorizzo M."/>
            <person name="Ellison S."/>
            <person name="Senalik D."/>
            <person name="Macko-Podgorni A."/>
            <person name="Grzebelus D."/>
            <person name="Bostan H."/>
            <person name="Rolling W."/>
            <person name="Curaba J."/>
            <person name="Simon P."/>
        </authorList>
    </citation>
    <scope>NUCLEOTIDE SEQUENCE</scope>
    <source>
        <tissue evidence="1">Leaf</tissue>
    </source>
</reference>
<keyword evidence="2" id="KW-1185">Reference proteome</keyword>
<evidence type="ECO:0000313" key="2">
    <source>
        <dbReference type="Proteomes" id="UP000077755"/>
    </source>
</evidence>
<sequence length="73" mass="8603">MDARAKSTINGLLRRFKLKDDEHLAELIEVPDVHVEATRKAKEEARKWKMCCVFLLLYIFHRIFSSGEKEVEI</sequence>
<dbReference type="EMBL" id="CP093351">
    <property type="protein sequence ID" value="WOH15455.1"/>
    <property type="molecule type" value="Genomic_DNA"/>
</dbReference>
<organism evidence="1 2">
    <name type="scientific">Daucus carota subsp. sativus</name>
    <name type="common">Carrot</name>
    <dbReference type="NCBI Taxonomy" id="79200"/>
    <lineage>
        <taxon>Eukaryota</taxon>
        <taxon>Viridiplantae</taxon>
        <taxon>Streptophyta</taxon>
        <taxon>Embryophyta</taxon>
        <taxon>Tracheophyta</taxon>
        <taxon>Spermatophyta</taxon>
        <taxon>Magnoliopsida</taxon>
        <taxon>eudicotyledons</taxon>
        <taxon>Gunneridae</taxon>
        <taxon>Pentapetalae</taxon>
        <taxon>asterids</taxon>
        <taxon>campanulids</taxon>
        <taxon>Apiales</taxon>
        <taxon>Apiaceae</taxon>
        <taxon>Apioideae</taxon>
        <taxon>Scandiceae</taxon>
        <taxon>Daucinae</taxon>
        <taxon>Daucus</taxon>
        <taxon>Daucus sect. Daucus</taxon>
    </lineage>
</organism>
<dbReference type="Gramene" id="KZM82519">
    <property type="protein sequence ID" value="KZM82519"/>
    <property type="gene ID" value="DCAR_030088"/>
</dbReference>
<protein>
    <submittedName>
        <fullName evidence="1">Uncharacterized protein</fullName>
    </submittedName>
</protein>
<proteinExistence type="predicted"/>
<evidence type="ECO:0000313" key="1">
    <source>
        <dbReference type="EMBL" id="WOH15455.1"/>
    </source>
</evidence>
<accession>A0A175YFY8</accession>